<dbReference type="PANTHER" id="PTHR10094:SF25">
    <property type="entry name" value="SCP2 STEROL-BINDING DOMAIN-CONTAINING PROTEIN 1"/>
    <property type="match status" value="1"/>
</dbReference>
<dbReference type="GO" id="GO:0005829">
    <property type="term" value="C:cytosol"/>
    <property type="evidence" value="ECO:0007669"/>
    <property type="project" value="TreeGrafter"/>
</dbReference>
<keyword evidence="3" id="KW-1185">Reference proteome</keyword>
<dbReference type="AlphaFoldDB" id="A0A969WF11"/>
<evidence type="ECO:0000313" key="2">
    <source>
        <dbReference type="EMBL" id="NKF23550.1"/>
    </source>
</evidence>
<dbReference type="InterPro" id="IPR003033">
    <property type="entry name" value="SCP2_sterol-bd_dom"/>
</dbReference>
<proteinExistence type="predicted"/>
<evidence type="ECO:0000313" key="3">
    <source>
        <dbReference type="Proteomes" id="UP000653472"/>
    </source>
</evidence>
<evidence type="ECO:0000259" key="1">
    <source>
        <dbReference type="Pfam" id="PF02036"/>
    </source>
</evidence>
<dbReference type="InterPro" id="IPR036527">
    <property type="entry name" value="SCP2_sterol-bd_dom_sf"/>
</dbReference>
<dbReference type="Proteomes" id="UP000653472">
    <property type="component" value="Unassembled WGS sequence"/>
</dbReference>
<gene>
    <name evidence="2" type="ORF">G7Y82_14615</name>
</gene>
<dbReference type="Pfam" id="PF02036">
    <property type="entry name" value="SCP2"/>
    <property type="match status" value="1"/>
</dbReference>
<dbReference type="EMBL" id="JAAVXB010000008">
    <property type="protein sequence ID" value="NKF23550.1"/>
    <property type="molecule type" value="Genomic_DNA"/>
</dbReference>
<feature type="domain" description="SCP2" evidence="1">
    <location>
        <begin position="7"/>
        <end position="100"/>
    </location>
</feature>
<dbReference type="PANTHER" id="PTHR10094">
    <property type="entry name" value="STEROL CARRIER PROTEIN 2 SCP-2 FAMILY PROTEIN"/>
    <property type="match status" value="1"/>
</dbReference>
<protein>
    <submittedName>
        <fullName evidence="2">SCP2 sterol-binding domain-containing protein</fullName>
    </submittedName>
</protein>
<dbReference type="RefSeq" id="WP_168148870.1">
    <property type="nucleotide sequence ID" value="NZ_JAAVXB010000008.1"/>
</dbReference>
<comment type="caution">
    <text evidence="2">The sequence shown here is derived from an EMBL/GenBank/DDBJ whole genome shotgun (WGS) entry which is preliminary data.</text>
</comment>
<accession>A0A969WF11</accession>
<organism evidence="2 3">
    <name type="scientific">Solimonas marina</name>
    <dbReference type="NCBI Taxonomy" id="2714601"/>
    <lineage>
        <taxon>Bacteria</taxon>
        <taxon>Pseudomonadati</taxon>
        <taxon>Pseudomonadota</taxon>
        <taxon>Gammaproteobacteria</taxon>
        <taxon>Nevskiales</taxon>
        <taxon>Nevskiaceae</taxon>
        <taxon>Solimonas</taxon>
    </lineage>
</organism>
<dbReference type="Gene3D" id="3.30.1050.10">
    <property type="entry name" value="SCP2 sterol-binding domain"/>
    <property type="match status" value="1"/>
</dbReference>
<sequence length="105" mass="11153">MSAHDFLQRLPQALNADAAAGTDCTIQFNIARPAYVVIKDGACQVQDGSAGNADVTLTMEDDDLVQLMKGELNGMTAFMTGKLQLDGDLMLAQRVSSLFDASKLG</sequence>
<dbReference type="SUPFAM" id="SSF55718">
    <property type="entry name" value="SCP-like"/>
    <property type="match status" value="1"/>
</dbReference>
<reference evidence="2" key="1">
    <citation type="submission" date="2020-03" db="EMBL/GenBank/DDBJ databases">
        <title>Solimonas marina sp. nov., isolated from deep seawater of the Pacific Ocean.</title>
        <authorList>
            <person name="Liu X."/>
            <person name="Lai Q."/>
            <person name="Sun F."/>
            <person name="Gai Y."/>
            <person name="Li G."/>
            <person name="Shao Z."/>
        </authorList>
    </citation>
    <scope>NUCLEOTIDE SEQUENCE</scope>
    <source>
        <strain evidence="2">C16B3</strain>
    </source>
</reference>
<name>A0A969WF11_9GAMM</name>